<evidence type="ECO:0000313" key="2">
    <source>
        <dbReference type="EMBL" id="MFG6440943.1"/>
    </source>
</evidence>
<proteinExistence type="predicted"/>
<keyword evidence="1" id="KW-0472">Membrane</keyword>
<keyword evidence="1" id="KW-1133">Transmembrane helix</keyword>
<reference evidence="2 3" key="1">
    <citation type="submission" date="2024-08" db="EMBL/GenBank/DDBJ databases">
        <authorList>
            <person name="Lu H."/>
        </authorList>
    </citation>
    <scope>NUCLEOTIDE SEQUENCE [LARGE SCALE GENOMIC DNA]</scope>
    <source>
        <strain evidence="2 3">LKC17W</strain>
    </source>
</reference>
<dbReference type="Proteomes" id="UP001606301">
    <property type="component" value="Unassembled WGS sequence"/>
</dbReference>
<dbReference type="Pfam" id="PF09838">
    <property type="entry name" value="DUF2065"/>
    <property type="match status" value="1"/>
</dbReference>
<comment type="caution">
    <text evidence="2">The sequence shown here is derived from an EMBL/GenBank/DDBJ whole genome shotgun (WGS) entry which is preliminary data.</text>
</comment>
<sequence length="60" mass="6620">MTELLGALALVLIIEGLMPLISPTRWREVFSRVLAMSDGQIRFIGLVSILLGGLGLLWLR</sequence>
<dbReference type="InterPro" id="IPR019201">
    <property type="entry name" value="DUF2065"/>
</dbReference>
<keyword evidence="1" id="KW-0812">Transmembrane</keyword>
<dbReference type="RefSeq" id="WP_394397181.1">
    <property type="nucleotide sequence ID" value="NZ_JBIGHW010000004.1"/>
</dbReference>
<protein>
    <submittedName>
        <fullName evidence="2">DUF2065 domain-containing protein</fullName>
    </submittedName>
</protein>
<name>A0ABW7FHX8_9BURK</name>
<gene>
    <name evidence="2" type="ORF">ACG0Z3_09655</name>
</gene>
<keyword evidence="3" id="KW-1185">Reference proteome</keyword>
<evidence type="ECO:0000256" key="1">
    <source>
        <dbReference type="SAM" id="Phobius"/>
    </source>
</evidence>
<evidence type="ECO:0000313" key="3">
    <source>
        <dbReference type="Proteomes" id="UP001606301"/>
    </source>
</evidence>
<accession>A0ABW7FHX8</accession>
<organism evidence="2 3">
    <name type="scientific">Pelomonas margarita</name>
    <dbReference type="NCBI Taxonomy" id="3299031"/>
    <lineage>
        <taxon>Bacteria</taxon>
        <taxon>Pseudomonadati</taxon>
        <taxon>Pseudomonadota</taxon>
        <taxon>Betaproteobacteria</taxon>
        <taxon>Burkholderiales</taxon>
        <taxon>Sphaerotilaceae</taxon>
        <taxon>Roseateles</taxon>
    </lineage>
</organism>
<dbReference type="PANTHER" id="PTHR38602:SF1">
    <property type="entry name" value="INNER MEMBRANE PROTEIN"/>
    <property type="match status" value="1"/>
</dbReference>
<dbReference type="EMBL" id="JBIGHW010000004">
    <property type="protein sequence ID" value="MFG6440943.1"/>
    <property type="molecule type" value="Genomic_DNA"/>
</dbReference>
<feature type="transmembrane region" description="Helical" evidence="1">
    <location>
        <begin position="43"/>
        <end position="59"/>
    </location>
</feature>
<dbReference type="PANTHER" id="PTHR38602">
    <property type="entry name" value="INNER MEMBRANE PROTEIN-RELATED"/>
    <property type="match status" value="1"/>
</dbReference>